<evidence type="ECO:0008006" key="4">
    <source>
        <dbReference type="Google" id="ProtNLM"/>
    </source>
</evidence>
<dbReference type="RefSeq" id="WP_184780359.1">
    <property type="nucleotide sequence ID" value="NZ_JACHMG010000001.1"/>
</dbReference>
<accession>A0A840IVS9</accession>
<feature type="compositionally biased region" description="Low complexity" evidence="1">
    <location>
        <begin position="207"/>
        <end position="224"/>
    </location>
</feature>
<feature type="compositionally biased region" description="Polar residues" evidence="1">
    <location>
        <begin position="160"/>
        <end position="169"/>
    </location>
</feature>
<dbReference type="Gene3D" id="1.20.1260.20">
    <property type="entry name" value="PPE superfamily"/>
    <property type="match status" value="1"/>
</dbReference>
<feature type="compositionally biased region" description="Low complexity" evidence="1">
    <location>
        <begin position="244"/>
        <end position="261"/>
    </location>
</feature>
<feature type="region of interest" description="Disordered" evidence="1">
    <location>
        <begin position="294"/>
        <end position="380"/>
    </location>
</feature>
<feature type="compositionally biased region" description="Basic and acidic residues" evidence="1">
    <location>
        <begin position="364"/>
        <end position="378"/>
    </location>
</feature>
<name>A0A840IVS9_9PSEU</name>
<sequence length="405" mass="39947">MDFAEAAKEYFAKLPGPVPIEEIVSQVLAGDTGGWHEGATAARELATEQEALSQDLSRTLAKLESTWSGQSSELAASRMQKLRASTIDGGQTFTDNGGTHTTGISMHDALRNRLTPLPPKPGLAPGSRVDWYDYDMLSKVTEYNDTAQQNLELYQDFTTQTQGNSQQLKTDYGTIGAYDGGDVTIDRQSPGPQKSTGGPGPNGPSGGAPTAPGSTPGPGTAPATQHLPGQDPSAPGTGAGSGTGSDQTTTAGSVPPSSGPLVPGGGNGPNGYGPGSGPGSGPGFAGGFGGAGAAGGGIAARLGGGGGTSARFGSGGTAGGPEAGPGARSGSGAGESAASRVGGGRGTAGAKGMSGAAAPGGQRGKKEEDEEHERKYVLDVDLFADDDKAVDPATGMRPVPPTLGA</sequence>
<feature type="compositionally biased region" description="Gly residues" evidence="1">
    <location>
        <begin position="262"/>
        <end position="279"/>
    </location>
</feature>
<feature type="compositionally biased region" description="Gly residues" evidence="1">
    <location>
        <begin position="294"/>
        <end position="333"/>
    </location>
</feature>
<proteinExistence type="predicted"/>
<keyword evidence="3" id="KW-1185">Reference proteome</keyword>
<dbReference type="Proteomes" id="UP000581769">
    <property type="component" value="Unassembled WGS sequence"/>
</dbReference>
<dbReference type="EMBL" id="JACHMG010000001">
    <property type="protein sequence ID" value="MBB4685312.1"/>
    <property type="molecule type" value="Genomic_DNA"/>
</dbReference>
<dbReference type="InterPro" id="IPR038332">
    <property type="entry name" value="PPE_sf"/>
</dbReference>
<evidence type="ECO:0000313" key="3">
    <source>
        <dbReference type="Proteomes" id="UP000581769"/>
    </source>
</evidence>
<gene>
    <name evidence="2" type="ORF">BJY18_002797</name>
</gene>
<evidence type="ECO:0000313" key="2">
    <source>
        <dbReference type="EMBL" id="MBB4685312.1"/>
    </source>
</evidence>
<dbReference type="AlphaFoldDB" id="A0A840IVS9"/>
<feature type="region of interest" description="Disordered" evidence="1">
    <location>
        <begin position="160"/>
        <end position="279"/>
    </location>
</feature>
<evidence type="ECO:0000256" key="1">
    <source>
        <dbReference type="SAM" id="MobiDB-lite"/>
    </source>
</evidence>
<organism evidence="2 3">
    <name type="scientific">Amycolatopsis jiangsuensis</name>
    <dbReference type="NCBI Taxonomy" id="1181879"/>
    <lineage>
        <taxon>Bacteria</taxon>
        <taxon>Bacillati</taxon>
        <taxon>Actinomycetota</taxon>
        <taxon>Actinomycetes</taxon>
        <taxon>Pseudonocardiales</taxon>
        <taxon>Pseudonocardiaceae</taxon>
        <taxon>Amycolatopsis</taxon>
    </lineage>
</organism>
<reference evidence="2 3" key="1">
    <citation type="submission" date="2020-08" db="EMBL/GenBank/DDBJ databases">
        <title>Sequencing the genomes of 1000 actinobacteria strains.</title>
        <authorList>
            <person name="Klenk H.-P."/>
        </authorList>
    </citation>
    <scope>NUCLEOTIDE SEQUENCE [LARGE SCALE GENOMIC DNA]</scope>
    <source>
        <strain evidence="2 3">DSM 45859</strain>
    </source>
</reference>
<comment type="caution">
    <text evidence="2">The sequence shown here is derived from an EMBL/GenBank/DDBJ whole genome shotgun (WGS) entry which is preliminary data.</text>
</comment>
<protein>
    <recommendedName>
        <fullName evidence="4">PPE family protein</fullName>
    </recommendedName>
</protein>
<feature type="compositionally biased region" description="Gly residues" evidence="1">
    <location>
        <begin position="197"/>
        <end position="206"/>
    </location>
</feature>